<feature type="compositionally biased region" description="Polar residues" evidence="1">
    <location>
        <begin position="213"/>
        <end position="240"/>
    </location>
</feature>
<feature type="compositionally biased region" description="Low complexity" evidence="1">
    <location>
        <begin position="62"/>
        <end position="97"/>
    </location>
</feature>
<dbReference type="KEGG" id="ela:UCREL1_10868"/>
<evidence type="ECO:0000256" key="1">
    <source>
        <dbReference type="SAM" id="MobiDB-lite"/>
    </source>
</evidence>
<dbReference type="EMBL" id="KB707482">
    <property type="protein sequence ID" value="EMR62196.1"/>
    <property type="molecule type" value="Genomic_DNA"/>
</dbReference>
<sequence>MLLVQRPPLRALLLAAILATSSSATYIRSNLVFQRADCCPYGYSCEDGSCTMNKDQSKKPEGAAASPSPSSTKSPQTSSSSSPSSASSSKPTSTASKGEVGTVEPTPGEDTHPASASFPTSTVVGGVVGGIAALIGITVLLMLFRYKRQQAAKKRHDSTSSFGNIISAPQPITGFANQRQDFLAKATSTSSAATTPTTNQTQERFHNNHYHHNQYSPPFLSPQQPYSSRNEMTEQATLSPRSHHPSAEIGGLGSGLGLRDLTSYNRYSGGSGSGSGGGFSLGVPPMTPRGRRKHSGGSESINIFADPSTVGDYSGVRDTTYTTWTNIMADGEKTPGLPDTPTRRR</sequence>
<evidence type="ECO:0000313" key="4">
    <source>
        <dbReference type="EMBL" id="EMR62196.1"/>
    </source>
</evidence>
<feature type="region of interest" description="Disordered" evidence="1">
    <location>
        <begin position="51"/>
        <end position="117"/>
    </location>
</feature>
<organism evidence="4 5">
    <name type="scientific">Eutypa lata (strain UCR-EL1)</name>
    <name type="common">Grapevine dieback disease fungus</name>
    <name type="synonym">Eutypa armeniacae</name>
    <dbReference type="NCBI Taxonomy" id="1287681"/>
    <lineage>
        <taxon>Eukaryota</taxon>
        <taxon>Fungi</taxon>
        <taxon>Dikarya</taxon>
        <taxon>Ascomycota</taxon>
        <taxon>Pezizomycotina</taxon>
        <taxon>Sordariomycetes</taxon>
        <taxon>Xylariomycetidae</taxon>
        <taxon>Xylariales</taxon>
        <taxon>Diatrypaceae</taxon>
        <taxon>Eutypa</taxon>
    </lineage>
</organism>
<feature type="transmembrane region" description="Helical" evidence="2">
    <location>
        <begin position="123"/>
        <end position="144"/>
    </location>
</feature>
<feature type="chain" id="PRO_5004085369" evidence="3">
    <location>
        <begin position="25"/>
        <end position="345"/>
    </location>
</feature>
<keyword evidence="2" id="KW-0812">Transmembrane</keyword>
<accession>M7SXB1</accession>
<proteinExistence type="predicted"/>
<dbReference type="AlphaFoldDB" id="M7SXB1"/>
<keyword evidence="2" id="KW-1133">Transmembrane helix</keyword>
<protein>
    <submittedName>
        <fullName evidence="4">Uncharacterized protein</fullName>
    </submittedName>
</protein>
<evidence type="ECO:0000256" key="2">
    <source>
        <dbReference type="SAM" id="Phobius"/>
    </source>
</evidence>
<keyword evidence="5" id="KW-1185">Reference proteome</keyword>
<dbReference type="OMA" id="SINTCAV"/>
<feature type="region of interest" description="Disordered" evidence="1">
    <location>
        <begin position="269"/>
        <end position="303"/>
    </location>
</feature>
<feature type="signal peptide" evidence="3">
    <location>
        <begin position="1"/>
        <end position="24"/>
    </location>
</feature>
<feature type="compositionally biased region" description="Gly residues" evidence="1">
    <location>
        <begin position="269"/>
        <end position="280"/>
    </location>
</feature>
<gene>
    <name evidence="4" type="ORF">UCREL1_10868</name>
</gene>
<dbReference type="OrthoDB" id="5338512at2759"/>
<evidence type="ECO:0000256" key="3">
    <source>
        <dbReference type="SAM" id="SignalP"/>
    </source>
</evidence>
<evidence type="ECO:0000313" key="5">
    <source>
        <dbReference type="Proteomes" id="UP000012174"/>
    </source>
</evidence>
<dbReference type="HOGENOM" id="CLU_804184_0_0_1"/>
<name>M7SXB1_EUTLA</name>
<keyword evidence="2" id="KW-0472">Membrane</keyword>
<keyword evidence="3" id="KW-0732">Signal</keyword>
<feature type="region of interest" description="Disordered" evidence="1">
    <location>
        <begin position="209"/>
        <end position="254"/>
    </location>
</feature>
<dbReference type="Proteomes" id="UP000012174">
    <property type="component" value="Unassembled WGS sequence"/>
</dbReference>
<reference evidence="5" key="1">
    <citation type="journal article" date="2013" name="Genome Announc.">
        <title>Draft genome sequence of the grapevine dieback fungus Eutypa lata UCR-EL1.</title>
        <authorList>
            <person name="Blanco-Ulate B."/>
            <person name="Rolshausen P.E."/>
            <person name="Cantu D."/>
        </authorList>
    </citation>
    <scope>NUCLEOTIDE SEQUENCE [LARGE SCALE GENOMIC DNA]</scope>
    <source>
        <strain evidence="5">UCR-EL1</strain>
    </source>
</reference>